<dbReference type="SUPFAM" id="SSF56322">
    <property type="entry name" value="ADC synthase"/>
    <property type="match status" value="1"/>
</dbReference>
<dbReference type="Proteomes" id="UP000295706">
    <property type="component" value="Unassembled WGS sequence"/>
</dbReference>
<proteinExistence type="predicted"/>
<dbReference type="GO" id="GO:0046820">
    <property type="term" value="F:4-amino-4-deoxychorismate synthase activity"/>
    <property type="evidence" value="ECO:0007669"/>
    <property type="project" value="UniProtKB-EC"/>
</dbReference>
<organism evidence="2 3">
    <name type="scientific">Arundinibacter roseus</name>
    <dbReference type="NCBI Taxonomy" id="2070510"/>
    <lineage>
        <taxon>Bacteria</taxon>
        <taxon>Pseudomonadati</taxon>
        <taxon>Bacteroidota</taxon>
        <taxon>Cytophagia</taxon>
        <taxon>Cytophagales</taxon>
        <taxon>Spirosomataceae</taxon>
        <taxon>Arundinibacter</taxon>
    </lineage>
</organism>
<dbReference type="GO" id="GO:0000162">
    <property type="term" value="P:L-tryptophan biosynthetic process"/>
    <property type="evidence" value="ECO:0007669"/>
    <property type="project" value="TreeGrafter"/>
</dbReference>
<evidence type="ECO:0000313" key="2">
    <source>
        <dbReference type="EMBL" id="TDB63817.1"/>
    </source>
</evidence>
<protein>
    <submittedName>
        <fullName evidence="2">Aminodeoxychorismate synthase component I</fullName>
        <ecNumber evidence="2">2.6.1.85</ecNumber>
    </submittedName>
</protein>
<dbReference type="InterPro" id="IPR005801">
    <property type="entry name" value="ADC_synthase"/>
</dbReference>
<dbReference type="AlphaFoldDB" id="A0A4R4K814"/>
<dbReference type="InterPro" id="IPR015890">
    <property type="entry name" value="Chorismate_C"/>
</dbReference>
<gene>
    <name evidence="2" type="ORF">EZE20_15060</name>
</gene>
<keyword evidence="2" id="KW-0032">Aminotransferase</keyword>
<dbReference type="EMBL" id="SMJU01000009">
    <property type="protein sequence ID" value="TDB63817.1"/>
    <property type="molecule type" value="Genomic_DNA"/>
</dbReference>
<dbReference type="PANTHER" id="PTHR11236">
    <property type="entry name" value="AMINOBENZOATE/ANTHRANILATE SYNTHASE"/>
    <property type="match status" value="1"/>
</dbReference>
<dbReference type="OrthoDB" id="9803598at2"/>
<evidence type="ECO:0000259" key="1">
    <source>
        <dbReference type="Pfam" id="PF00425"/>
    </source>
</evidence>
<name>A0A4R4K814_9BACT</name>
<dbReference type="PRINTS" id="PR00095">
    <property type="entry name" value="ANTSNTHASEI"/>
</dbReference>
<dbReference type="NCBIfam" id="NF005486">
    <property type="entry name" value="PRK07093.1"/>
    <property type="match status" value="1"/>
</dbReference>
<reference evidence="2 3" key="1">
    <citation type="submission" date="2019-02" db="EMBL/GenBank/DDBJ databases">
        <title>Arundinibacter roseus gen. nov., sp. nov., a new member of the family Cytophagaceae.</title>
        <authorList>
            <person name="Szuroczki S."/>
            <person name="Khayer B."/>
            <person name="Sproer C."/>
            <person name="Toumi M."/>
            <person name="Szabo A."/>
            <person name="Felfoldi T."/>
            <person name="Schumann P."/>
            <person name="Toth E."/>
        </authorList>
    </citation>
    <scope>NUCLEOTIDE SEQUENCE [LARGE SCALE GENOMIC DNA]</scope>
    <source>
        <strain evidence="2 3">DMA-k-7a</strain>
    </source>
</reference>
<keyword evidence="2" id="KW-0808">Transferase</keyword>
<dbReference type="Pfam" id="PF00425">
    <property type="entry name" value="Chorismate_bind"/>
    <property type="match status" value="1"/>
</dbReference>
<feature type="domain" description="Chorismate-utilising enzyme C-terminal" evidence="1">
    <location>
        <begin position="84"/>
        <end position="328"/>
    </location>
</feature>
<accession>A0A4R4K814</accession>
<keyword evidence="3" id="KW-1185">Reference proteome</keyword>
<comment type="caution">
    <text evidence="2">The sequence shown here is derived from an EMBL/GenBank/DDBJ whole genome shotgun (WGS) entry which is preliminary data.</text>
</comment>
<dbReference type="PANTHER" id="PTHR11236:SF50">
    <property type="entry name" value="AMINODEOXYCHORISMATE SYNTHASE COMPONENT 1"/>
    <property type="match status" value="1"/>
</dbReference>
<dbReference type="EC" id="2.6.1.85" evidence="2"/>
<dbReference type="Gene3D" id="3.60.120.10">
    <property type="entry name" value="Anthranilate synthase"/>
    <property type="match status" value="1"/>
</dbReference>
<evidence type="ECO:0000313" key="3">
    <source>
        <dbReference type="Proteomes" id="UP000295706"/>
    </source>
</evidence>
<dbReference type="InterPro" id="IPR019999">
    <property type="entry name" value="Anth_synth_I-like"/>
</dbReference>
<sequence>MVQLKASAQDSQNTFVSSLNSWGQQKIPFVFIMDYLGQKPQAWRLDEADPAVLCFNFNGFSNDSSADLTLSLPDYFFEAYPLTFEEYKKRFDYVIDNIRRGNSFLVNLSAPTPIATNLSLPDIYQLSHAPFRFWLKDQFVCFSPELFIRIDGKKISSFPMKGTIQADVPNAPELILADAKEAAEHATIVDLIRNDLSMVAQKVWVERYRYLDRIQTNQNALWQVSSEVAGLLPDEFDGTFGDILLQLLPAGSISGAPKPSTMKIISEAEGYERGYYTGIMGYFDGTVFESAVMIRYIEQQPGGLIFKSGGGITAQSRVEPEYQELLDKVYLPFSYAPSPALHRDYLCKKSPMV</sequence>